<keyword evidence="1" id="KW-0732">Signal</keyword>
<evidence type="ECO:0000256" key="1">
    <source>
        <dbReference type="SAM" id="SignalP"/>
    </source>
</evidence>
<sequence length="101" mass="10707">MRCDLPRGATVLAVAMLTGAGVEGISLAGDACGGALSPVSVSPLICNASAVLMNPGKASCFTFTSPQYINCMRSFRTEWLTSLRKMNACWLTGICINIFRK</sequence>
<feature type="chain" id="PRO_5014888888" evidence="1">
    <location>
        <begin position="25"/>
        <end position="101"/>
    </location>
</feature>
<organism evidence="2">
    <name type="scientific">Anopheles braziliensis</name>
    <dbReference type="NCBI Taxonomy" id="58242"/>
    <lineage>
        <taxon>Eukaryota</taxon>
        <taxon>Metazoa</taxon>
        <taxon>Ecdysozoa</taxon>
        <taxon>Arthropoda</taxon>
        <taxon>Hexapoda</taxon>
        <taxon>Insecta</taxon>
        <taxon>Pterygota</taxon>
        <taxon>Neoptera</taxon>
        <taxon>Endopterygota</taxon>
        <taxon>Diptera</taxon>
        <taxon>Nematocera</taxon>
        <taxon>Culicoidea</taxon>
        <taxon>Culicidae</taxon>
        <taxon>Anophelinae</taxon>
        <taxon>Anopheles</taxon>
    </lineage>
</organism>
<evidence type="ECO:0000313" key="2">
    <source>
        <dbReference type="EMBL" id="MBW32449.1"/>
    </source>
</evidence>
<feature type="signal peptide" evidence="1">
    <location>
        <begin position="1"/>
        <end position="24"/>
    </location>
</feature>
<dbReference type="AlphaFoldDB" id="A0A2M3ZVA8"/>
<protein>
    <submittedName>
        <fullName evidence="2">Putative secreted peptide</fullName>
    </submittedName>
</protein>
<reference evidence="2" key="1">
    <citation type="submission" date="2018-01" db="EMBL/GenBank/DDBJ databases">
        <title>An insight into the sialome of Amazonian anophelines.</title>
        <authorList>
            <person name="Ribeiro J.M."/>
            <person name="Scarpassa V."/>
            <person name="Calvo E."/>
        </authorList>
    </citation>
    <scope>NUCLEOTIDE SEQUENCE</scope>
    <source>
        <tissue evidence="2">Salivary glands</tissue>
    </source>
</reference>
<proteinExistence type="predicted"/>
<accession>A0A2M3ZVA8</accession>
<dbReference type="EMBL" id="GGFM01011698">
    <property type="protein sequence ID" value="MBW32449.1"/>
    <property type="molecule type" value="Transcribed_RNA"/>
</dbReference>
<name>A0A2M3ZVA8_9DIPT</name>